<dbReference type="Gene3D" id="3.30.9.10">
    <property type="entry name" value="D-Amino Acid Oxidase, subunit A, domain 2"/>
    <property type="match status" value="1"/>
</dbReference>
<dbReference type="InterPro" id="IPR006076">
    <property type="entry name" value="FAD-dep_OxRdtase"/>
</dbReference>
<dbReference type="GO" id="GO:0016491">
    <property type="term" value="F:oxidoreductase activity"/>
    <property type="evidence" value="ECO:0007669"/>
    <property type="project" value="UniProtKB-KW"/>
</dbReference>
<evidence type="ECO:0000256" key="2">
    <source>
        <dbReference type="SAM" id="MobiDB-lite"/>
    </source>
</evidence>
<dbReference type="Gene3D" id="3.50.50.60">
    <property type="entry name" value="FAD/NAD(P)-binding domain"/>
    <property type="match status" value="1"/>
</dbReference>
<protein>
    <submittedName>
        <fullName evidence="4">FAD dependent oxidoreductase</fullName>
    </submittedName>
</protein>
<evidence type="ECO:0000313" key="4">
    <source>
        <dbReference type="EMBL" id="SCZ48654.1"/>
    </source>
</evidence>
<evidence type="ECO:0000313" key="5">
    <source>
        <dbReference type="Proteomes" id="UP000183046"/>
    </source>
</evidence>
<dbReference type="InterPro" id="IPR036188">
    <property type="entry name" value="FAD/NAD-bd_sf"/>
</dbReference>
<dbReference type="AlphaFoldDB" id="A0A1G5PGQ2"/>
<name>A0A1G5PGQ2_9PSED</name>
<keyword evidence="1" id="KW-0560">Oxidoreductase</keyword>
<evidence type="ECO:0000256" key="1">
    <source>
        <dbReference type="ARBA" id="ARBA00023002"/>
    </source>
</evidence>
<organism evidence="4 5">
    <name type="scientific">Pseudomonas oryzihabitans</name>
    <dbReference type="NCBI Taxonomy" id="47885"/>
    <lineage>
        <taxon>Bacteria</taxon>
        <taxon>Pseudomonadati</taxon>
        <taxon>Pseudomonadota</taxon>
        <taxon>Gammaproteobacteria</taxon>
        <taxon>Pseudomonadales</taxon>
        <taxon>Pseudomonadaceae</taxon>
        <taxon>Pseudomonas</taxon>
    </lineage>
</organism>
<feature type="region of interest" description="Disordered" evidence="2">
    <location>
        <begin position="143"/>
        <end position="164"/>
    </location>
</feature>
<comment type="caution">
    <text evidence="4">The sequence shown here is derived from an EMBL/GenBank/DDBJ whole genome shotgun (WGS) entry which is preliminary data.</text>
</comment>
<dbReference type="EMBL" id="FMWB01000029">
    <property type="protein sequence ID" value="SCZ48654.1"/>
    <property type="molecule type" value="Genomic_DNA"/>
</dbReference>
<proteinExistence type="predicted"/>
<evidence type="ECO:0000259" key="3">
    <source>
        <dbReference type="Pfam" id="PF01266"/>
    </source>
</evidence>
<dbReference type="Proteomes" id="UP000183046">
    <property type="component" value="Unassembled WGS sequence"/>
</dbReference>
<reference evidence="5" key="1">
    <citation type="submission" date="2016-10" db="EMBL/GenBank/DDBJ databases">
        <authorList>
            <person name="de Groot N.N."/>
        </authorList>
    </citation>
    <scope>NUCLEOTIDE SEQUENCE [LARGE SCALE GENOMIC DNA]</scope>
    <source>
        <strain evidence="5">DSM 15758</strain>
    </source>
</reference>
<gene>
    <name evidence="4" type="ORF">SAMN05216279_12929</name>
</gene>
<feature type="domain" description="FAD dependent oxidoreductase" evidence="3">
    <location>
        <begin position="3"/>
        <end position="145"/>
    </location>
</feature>
<accession>A0A1G5PGQ2</accession>
<sequence length="197" mass="20984">MIATKGYTGALWPGLERTILAANSFIVATEPVTGEAAASILPGGETASTAQRLLLYLRRDAEGRLLMGGRGHFDDPQGAGDFAHLERSLELLFPQLGKPRYGHRWAGRIAITRDFLPHLHEPAPGVTLALGCNGRGIALCTSLGRQSGEPPDGHRSGLPLSAQPLEPHPAAPLAAFLHRRRSCLVLNHPGFRGGLNS</sequence>
<dbReference type="Pfam" id="PF01266">
    <property type="entry name" value="DAO"/>
    <property type="match status" value="1"/>
</dbReference>